<dbReference type="Proteomes" id="UP000800093">
    <property type="component" value="Unassembled WGS sequence"/>
</dbReference>
<proteinExistence type="predicted"/>
<name>A0A9P4K511_9PLEO</name>
<keyword evidence="4 5" id="KW-0472">Membrane</keyword>
<dbReference type="AlphaFoldDB" id="A0A9P4K511"/>
<evidence type="ECO:0000256" key="2">
    <source>
        <dbReference type="ARBA" id="ARBA00022692"/>
    </source>
</evidence>
<dbReference type="EMBL" id="ML986666">
    <property type="protein sequence ID" value="KAF2261048.1"/>
    <property type="molecule type" value="Genomic_DNA"/>
</dbReference>
<accession>A0A9P4K511</accession>
<comment type="subcellular location">
    <subcellularLocation>
        <location evidence="1">Membrane</location>
        <topology evidence="1">Multi-pass membrane protein</topology>
    </subcellularLocation>
</comment>
<keyword evidence="2 5" id="KW-0812">Transmembrane</keyword>
<feature type="transmembrane region" description="Helical" evidence="5">
    <location>
        <begin position="162"/>
        <end position="182"/>
    </location>
</feature>
<comment type="caution">
    <text evidence="6">The sequence shown here is derived from an EMBL/GenBank/DDBJ whole genome shotgun (WGS) entry which is preliminary data.</text>
</comment>
<dbReference type="SUPFAM" id="SSF144083">
    <property type="entry name" value="Magnesium transport protein CorA, transmembrane region"/>
    <property type="match status" value="1"/>
</dbReference>
<dbReference type="GO" id="GO:0016020">
    <property type="term" value="C:membrane"/>
    <property type="evidence" value="ECO:0007669"/>
    <property type="project" value="UniProtKB-SubCell"/>
</dbReference>
<dbReference type="OrthoDB" id="1046782at2759"/>
<keyword evidence="3 5" id="KW-1133">Transmembrane helix</keyword>
<dbReference type="InterPro" id="IPR045863">
    <property type="entry name" value="CorA_TM1_TM2"/>
</dbReference>
<evidence type="ECO:0000256" key="3">
    <source>
        <dbReference type="ARBA" id="ARBA00022989"/>
    </source>
</evidence>
<dbReference type="Gene3D" id="1.20.58.340">
    <property type="entry name" value="Magnesium transport protein CorA, transmembrane region"/>
    <property type="match status" value="1"/>
</dbReference>
<keyword evidence="7" id="KW-1185">Reference proteome</keyword>
<evidence type="ECO:0000256" key="4">
    <source>
        <dbReference type="ARBA" id="ARBA00023136"/>
    </source>
</evidence>
<evidence type="ECO:0000313" key="7">
    <source>
        <dbReference type="Proteomes" id="UP000800093"/>
    </source>
</evidence>
<evidence type="ECO:0000313" key="6">
    <source>
        <dbReference type="EMBL" id="KAF2261048.1"/>
    </source>
</evidence>
<evidence type="ECO:0000256" key="1">
    <source>
        <dbReference type="ARBA" id="ARBA00004141"/>
    </source>
</evidence>
<organism evidence="6 7">
    <name type="scientific">Lojkania enalia</name>
    <dbReference type="NCBI Taxonomy" id="147567"/>
    <lineage>
        <taxon>Eukaryota</taxon>
        <taxon>Fungi</taxon>
        <taxon>Dikarya</taxon>
        <taxon>Ascomycota</taxon>
        <taxon>Pezizomycotina</taxon>
        <taxon>Dothideomycetes</taxon>
        <taxon>Pleosporomycetidae</taxon>
        <taxon>Pleosporales</taxon>
        <taxon>Pleosporales incertae sedis</taxon>
        <taxon>Lojkania</taxon>
    </lineage>
</organism>
<gene>
    <name evidence="6" type="ORF">CC78DRAFT_363997</name>
</gene>
<sequence length="239" mass="27806">MLDQVRNQQHPLLVHVLALERSLECLISDLEYINNHTVVENVTLNRKYADKVAEYRAWWAGWQNRLSVTQRMGDWLLCQLNNIHEWAPPQRVEQYSTSTKIMQERLEQVIRCCERADVFGQTISGRLSAWQDAAFRKAAQEDNRIMMQLADLTLRDGSTMKLLAFLGTIFLPATFVSSFFSMPLFDWEASSESAITRCTILWIKFRIGRRGKWTCNPFITKRSNLETRQSHFERGSGAK</sequence>
<reference evidence="7" key="1">
    <citation type="journal article" date="2020" name="Stud. Mycol.">
        <title>101 Dothideomycetes genomes: A test case for predicting lifestyles and emergence of pathogens.</title>
        <authorList>
            <person name="Haridas S."/>
            <person name="Albert R."/>
            <person name="Binder M."/>
            <person name="Bloem J."/>
            <person name="LaButti K."/>
            <person name="Salamov A."/>
            <person name="Andreopoulos B."/>
            <person name="Baker S."/>
            <person name="Barry K."/>
            <person name="Bills G."/>
            <person name="Bluhm B."/>
            <person name="Cannon C."/>
            <person name="Castanera R."/>
            <person name="Culley D."/>
            <person name="Daum C."/>
            <person name="Ezra D."/>
            <person name="Gonzalez J."/>
            <person name="Henrissat B."/>
            <person name="Kuo A."/>
            <person name="Liang C."/>
            <person name="Lipzen A."/>
            <person name="Lutzoni F."/>
            <person name="Magnuson J."/>
            <person name="Mondo S."/>
            <person name="Nolan M."/>
            <person name="Ohm R."/>
            <person name="Pangilinan J."/>
            <person name="Park H.-J."/>
            <person name="Ramirez L."/>
            <person name="Alfaro M."/>
            <person name="Sun H."/>
            <person name="Tritt A."/>
            <person name="Yoshinaga Y."/>
            <person name="Zwiers L.-H."/>
            <person name="Turgeon B."/>
            <person name="Goodwin S."/>
            <person name="Spatafora J."/>
            <person name="Crous P."/>
            <person name="Grigoriev I."/>
        </authorList>
    </citation>
    <scope>NUCLEOTIDE SEQUENCE [LARGE SCALE GENOMIC DNA]</scope>
    <source>
        <strain evidence="7">CBS 304.66</strain>
    </source>
</reference>
<protein>
    <submittedName>
        <fullName evidence="6">Uncharacterized protein</fullName>
    </submittedName>
</protein>
<evidence type="ECO:0000256" key="5">
    <source>
        <dbReference type="SAM" id="Phobius"/>
    </source>
</evidence>